<comment type="caution">
    <text evidence="1">The sequence shown here is derived from an EMBL/GenBank/DDBJ whole genome shotgun (WGS) entry which is preliminary data.</text>
</comment>
<dbReference type="AlphaFoldDB" id="A0AAN8FKN5"/>
<gene>
    <name evidence="1" type="ORF">GCK32_000356</name>
</gene>
<reference evidence="1 2" key="1">
    <citation type="submission" date="2019-10" db="EMBL/GenBank/DDBJ databases">
        <title>Assembly and Annotation for the nematode Trichostrongylus colubriformis.</title>
        <authorList>
            <person name="Martin J."/>
        </authorList>
    </citation>
    <scope>NUCLEOTIDE SEQUENCE [LARGE SCALE GENOMIC DNA]</scope>
    <source>
        <strain evidence="1">G859</strain>
        <tissue evidence="1">Whole worm</tissue>
    </source>
</reference>
<protein>
    <submittedName>
        <fullName evidence="1">Uncharacterized protein</fullName>
    </submittedName>
</protein>
<proteinExistence type="predicted"/>
<name>A0AAN8FKN5_TRICO</name>
<sequence length="26" mass="3154">MCADLCGERYHESDKIRSREKDIIER</sequence>
<accession>A0AAN8FKN5</accession>
<organism evidence="1 2">
    <name type="scientific">Trichostrongylus colubriformis</name>
    <name type="common">Black scour worm</name>
    <dbReference type="NCBI Taxonomy" id="6319"/>
    <lineage>
        <taxon>Eukaryota</taxon>
        <taxon>Metazoa</taxon>
        <taxon>Ecdysozoa</taxon>
        <taxon>Nematoda</taxon>
        <taxon>Chromadorea</taxon>
        <taxon>Rhabditida</taxon>
        <taxon>Rhabditina</taxon>
        <taxon>Rhabditomorpha</taxon>
        <taxon>Strongyloidea</taxon>
        <taxon>Trichostrongylidae</taxon>
        <taxon>Trichostrongylus</taxon>
    </lineage>
</organism>
<dbReference type="Proteomes" id="UP001331761">
    <property type="component" value="Unassembled WGS sequence"/>
</dbReference>
<dbReference type="EMBL" id="WIXE01005871">
    <property type="protein sequence ID" value="KAK5981831.1"/>
    <property type="molecule type" value="Genomic_DNA"/>
</dbReference>
<keyword evidence="2" id="KW-1185">Reference proteome</keyword>
<evidence type="ECO:0000313" key="1">
    <source>
        <dbReference type="EMBL" id="KAK5981831.1"/>
    </source>
</evidence>
<evidence type="ECO:0000313" key="2">
    <source>
        <dbReference type="Proteomes" id="UP001331761"/>
    </source>
</evidence>